<name>A0A9P3LRN8_9FUNG</name>
<evidence type="ECO:0000313" key="3">
    <source>
        <dbReference type="EMBL" id="GJJ67882.1"/>
    </source>
</evidence>
<protein>
    <recommendedName>
        <fullName evidence="2">F-box domain-containing protein</fullName>
    </recommendedName>
</protein>
<evidence type="ECO:0000256" key="1">
    <source>
        <dbReference type="SAM" id="MobiDB-lite"/>
    </source>
</evidence>
<dbReference type="EMBL" id="BQFW01000001">
    <property type="protein sequence ID" value="GJJ67882.1"/>
    <property type="molecule type" value="Genomic_DNA"/>
</dbReference>
<sequence length="471" mass="53386">MDSTPRAIHSNRLQHLPIEILFEVFANVSSNEYPVLLEVSKAWHSWFADRIWNSIHVTLSAQRQILIQGADTGSSFRATTSFAVLNNLHRIRNLRVSYDALLVMMREKDVWPKTEKGEEKEEEGEGTKDRVGTGEEAHMSLGDSMAQTLSLVEAPLPHLEQLQVDFNHSESTPDKSTPLNLGPFLDILKRSLSLQSLSVKILKHCIGWEPECQAQLLMALPPSLERLTLDYEHLYPTLLSEQVHNTEERLAALSLVIEGALSQSKGRAHYKLKSLTLFGPRVNMVEDLYTNFLSKQSFPSLDELHISFRRKVDIPVPLSPCICELISKGCRQGWKTLGFKGRSRLMNSSIVAAIFDQCPTLENFRIEMCTEFNSSQVQKLLFSSPKLKRLDVCPRSLARNQSVEESLMLASDIDNDWVCLGLESFRCLIGGIPRPDVRTGRYDNEPLESDLHVSKKYTMQQSRQVQEKILA</sequence>
<dbReference type="Proteomes" id="UP000827284">
    <property type="component" value="Unassembled WGS sequence"/>
</dbReference>
<dbReference type="SUPFAM" id="SSF81383">
    <property type="entry name" value="F-box domain"/>
    <property type="match status" value="1"/>
</dbReference>
<dbReference type="Pfam" id="PF00646">
    <property type="entry name" value="F-box"/>
    <property type="match status" value="1"/>
</dbReference>
<organism evidence="3 4">
    <name type="scientific">Entomortierella parvispora</name>
    <dbReference type="NCBI Taxonomy" id="205924"/>
    <lineage>
        <taxon>Eukaryota</taxon>
        <taxon>Fungi</taxon>
        <taxon>Fungi incertae sedis</taxon>
        <taxon>Mucoromycota</taxon>
        <taxon>Mortierellomycotina</taxon>
        <taxon>Mortierellomycetes</taxon>
        <taxon>Mortierellales</taxon>
        <taxon>Mortierellaceae</taxon>
        <taxon>Entomortierella</taxon>
    </lineage>
</organism>
<accession>A0A9P3LRN8</accession>
<dbReference type="PROSITE" id="PS50181">
    <property type="entry name" value="FBOX"/>
    <property type="match status" value="1"/>
</dbReference>
<dbReference type="InterPro" id="IPR036047">
    <property type="entry name" value="F-box-like_dom_sf"/>
</dbReference>
<dbReference type="OrthoDB" id="2418021at2759"/>
<evidence type="ECO:0000259" key="2">
    <source>
        <dbReference type="PROSITE" id="PS50181"/>
    </source>
</evidence>
<comment type="caution">
    <text evidence="3">The sequence shown here is derived from an EMBL/GenBank/DDBJ whole genome shotgun (WGS) entry which is preliminary data.</text>
</comment>
<keyword evidence="4" id="KW-1185">Reference proteome</keyword>
<dbReference type="SUPFAM" id="SSF52047">
    <property type="entry name" value="RNI-like"/>
    <property type="match status" value="1"/>
</dbReference>
<dbReference type="InterPro" id="IPR001810">
    <property type="entry name" value="F-box_dom"/>
</dbReference>
<reference evidence="3" key="1">
    <citation type="submission" date="2021-11" db="EMBL/GenBank/DDBJ databases">
        <authorList>
            <person name="Herlambang A."/>
            <person name="Guo Y."/>
            <person name="Takashima Y."/>
            <person name="Nishizawa T."/>
        </authorList>
    </citation>
    <scope>NUCLEOTIDE SEQUENCE</scope>
    <source>
        <strain evidence="3">E1425</strain>
    </source>
</reference>
<feature type="domain" description="F-box" evidence="2">
    <location>
        <begin position="10"/>
        <end position="55"/>
    </location>
</feature>
<dbReference type="InterPro" id="IPR032675">
    <property type="entry name" value="LRR_dom_sf"/>
</dbReference>
<feature type="region of interest" description="Disordered" evidence="1">
    <location>
        <begin position="112"/>
        <end position="133"/>
    </location>
</feature>
<dbReference type="AlphaFoldDB" id="A0A9P3LRN8"/>
<proteinExistence type="predicted"/>
<evidence type="ECO:0000313" key="4">
    <source>
        <dbReference type="Proteomes" id="UP000827284"/>
    </source>
</evidence>
<gene>
    <name evidence="3" type="ORF">EMPS_00228</name>
</gene>
<dbReference type="Gene3D" id="3.80.10.10">
    <property type="entry name" value="Ribonuclease Inhibitor"/>
    <property type="match status" value="1"/>
</dbReference>
<reference evidence="3" key="2">
    <citation type="journal article" date="2022" name="Microbiol. Resour. Announc.">
        <title>Whole-Genome Sequence of Entomortierella parvispora E1425, a Mucoromycotan Fungus Associated with Burkholderiaceae-Related Endosymbiotic Bacteria.</title>
        <authorList>
            <person name="Herlambang A."/>
            <person name="Guo Y."/>
            <person name="Takashima Y."/>
            <person name="Narisawa K."/>
            <person name="Ohta H."/>
            <person name="Nishizawa T."/>
        </authorList>
    </citation>
    <scope>NUCLEOTIDE SEQUENCE</scope>
    <source>
        <strain evidence="3">E1425</strain>
    </source>
</reference>